<dbReference type="PANTHER" id="PTHR11655">
    <property type="entry name" value="60S/50S RIBOSOMAL PROTEIN L6/L9"/>
    <property type="match status" value="1"/>
</dbReference>
<keyword evidence="6" id="KW-0496">Mitochondrion</keyword>
<dbReference type="GO" id="GO:0005762">
    <property type="term" value="C:mitochondrial large ribosomal subunit"/>
    <property type="evidence" value="ECO:0007669"/>
    <property type="project" value="TreeGrafter"/>
</dbReference>
<feature type="domain" description="Large ribosomal subunit protein uL6 alpha-beta" evidence="5">
    <location>
        <begin position="84"/>
        <end position="156"/>
    </location>
</feature>
<sequence>MKYSQNKSLNKFEIEYKIEKNAVRIKSSGKMGIITKELKLKEVVINSNNLYYLKNHGDSRIIIGTMKQQIQGVLAGFCIEIKLVGLGYVVHKVENTLVLDVGFSHYRSCKIPGDVLVKIEGSQIILYSINKEKVTTFVSLLKSFKKINVYKGTGILGINEKVKLKKGKVR</sequence>
<dbReference type="Proteomes" id="UP001344447">
    <property type="component" value="Unassembled WGS sequence"/>
</dbReference>
<dbReference type="Gene3D" id="3.90.930.12">
    <property type="entry name" value="Ribosomal protein L6, alpha-beta domain"/>
    <property type="match status" value="1"/>
</dbReference>
<evidence type="ECO:0000256" key="4">
    <source>
        <dbReference type="RuleBase" id="RU003869"/>
    </source>
</evidence>
<dbReference type="InterPro" id="IPR019906">
    <property type="entry name" value="Ribosomal_uL6_bac-type"/>
</dbReference>
<accession>A0AAN7TSQ8</accession>
<evidence type="ECO:0000256" key="3">
    <source>
        <dbReference type="ARBA" id="ARBA00023274"/>
    </source>
</evidence>
<evidence type="ECO:0000313" key="6">
    <source>
        <dbReference type="EMBL" id="KAK5574373.1"/>
    </source>
</evidence>
<keyword evidence="7" id="KW-1185">Reference proteome</keyword>
<name>A0AAN7TSQ8_9MYCE</name>
<evidence type="ECO:0000313" key="7">
    <source>
        <dbReference type="Proteomes" id="UP001344447"/>
    </source>
</evidence>
<dbReference type="EMBL" id="JAVFKY010000009">
    <property type="protein sequence ID" value="KAK5574373.1"/>
    <property type="molecule type" value="Genomic_DNA"/>
</dbReference>
<proteinExistence type="inferred from homology"/>
<dbReference type="Pfam" id="PF00347">
    <property type="entry name" value="Ribosomal_L6"/>
    <property type="match status" value="1"/>
</dbReference>
<dbReference type="InterPro" id="IPR020040">
    <property type="entry name" value="Ribosomal_uL6_a/b-dom"/>
</dbReference>
<dbReference type="AlphaFoldDB" id="A0AAN7TSQ8"/>
<dbReference type="PANTHER" id="PTHR11655:SF14">
    <property type="entry name" value="LARGE RIBOSOMAL SUBUNIT PROTEIN UL6M"/>
    <property type="match status" value="1"/>
</dbReference>
<comment type="caution">
    <text evidence="6">The sequence shown here is derived from an EMBL/GenBank/DDBJ whole genome shotgun (WGS) entry which is preliminary data.</text>
</comment>
<geneLocation type="mitochondrion" evidence="6"/>
<dbReference type="SUPFAM" id="SSF56053">
    <property type="entry name" value="Ribosomal protein L6"/>
    <property type="match status" value="1"/>
</dbReference>
<dbReference type="GO" id="GO:0003735">
    <property type="term" value="F:structural constituent of ribosome"/>
    <property type="evidence" value="ECO:0007669"/>
    <property type="project" value="InterPro"/>
</dbReference>
<organism evidence="6 7">
    <name type="scientific">Dictyostelium firmibasis</name>
    <dbReference type="NCBI Taxonomy" id="79012"/>
    <lineage>
        <taxon>Eukaryota</taxon>
        <taxon>Amoebozoa</taxon>
        <taxon>Evosea</taxon>
        <taxon>Eumycetozoa</taxon>
        <taxon>Dictyostelia</taxon>
        <taxon>Dictyosteliales</taxon>
        <taxon>Dictyosteliaceae</taxon>
        <taxon>Dictyostelium</taxon>
    </lineage>
</organism>
<keyword evidence="2 4" id="KW-0689">Ribosomal protein</keyword>
<evidence type="ECO:0000256" key="2">
    <source>
        <dbReference type="ARBA" id="ARBA00022980"/>
    </source>
</evidence>
<dbReference type="InterPro" id="IPR036789">
    <property type="entry name" value="Ribosomal_uL6-like_a/b-dom_sf"/>
</dbReference>
<protein>
    <recommendedName>
        <fullName evidence="5">Large ribosomal subunit protein uL6 alpha-beta domain-containing protein</fullName>
    </recommendedName>
</protein>
<evidence type="ECO:0000259" key="5">
    <source>
        <dbReference type="Pfam" id="PF00347"/>
    </source>
</evidence>
<dbReference type="PIRSF" id="PIRSF002162">
    <property type="entry name" value="Ribosomal_L6"/>
    <property type="match status" value="1"/>
</dbReference>
<evidence type="ECO:0000256" key="1">
    <source>
        <dbReference type="ARBA" id="ARBA00009356"/>
    </source>
</evidence>
<keyword evidence="3 4" id="KW-0687">Ribonucleoprotein</keyword>
<reference evidence="6 7" key="1">
    <citation type="submission" date="2023-11" db="EMBL/GenBank/DDBJ databases">
        <title>Dfirmibasis_genome.</title>
        <authorList>
            <person name="Edelbroek B."/>
            <person name="Kjellin J."/>
            <person name="Jerlstrom-Hultqvist J."/>
            <person name="Soderbom F."/>
        </authorList>
    </citation>
    <scope>NUCLEOTIDE SEQUENCE [LARGE SCALE GENOMIC DNA]</scope>
    <source>
        <strain evidence="6 7">TNS-C-14</strain>
    </source>
</reference>
<dbReference type="InterPro" id="IPR000702">
    <property type="entry name" value="Ribosomal_uL6-like"/>
</dbReference>
<dbReference type="PRINTS" id="PR00059">
    <property type="entry name" value="RIBOSOMALL6"/>
</dbReference>
<dbReference type="GO" id="GO:0006412">
    <property type="term" value="P:translation"/>
    <property type="evidence" value="ECO:0007669"/>
    <property type="project" value="InterPro"/>
</dbReference>
<gene>
    <name evidence="6" type="ORF">RB653_003310</name>
</gene>
<dbReference type="GO" id="GO:0019843">
    <property type="term" value="F:rRNA binding"/>
    <property type="evidence" value="ECO:0007669"/>
    <property type="project" value="InterPro"/>
</dbReference>
<comment type="similarity">
    <text evidence="1 4">Belongs to the universal ribosomal protein uL6 family.</text>
</comment>